<evidence type="ECO:0000256" key="4">
    <source>
        <dbReference type="ARBA" id="ARBA00022763"/>
    </source>
</evidence>
<comment type="subcellular location">
    <subcellularLocation>
        <location evidence="1">Nucleus</location>
    </subcellularLocation>
</comment>
<evidence type="ECO:0000256" key="2">
    <source>
        <dbReference type="ARBA" id="ARBA00013184"/>
    </source>
</evidence>
<evidence type="ECO:0000256" key="10">
    <source>
        <dbReference type="SAM" id="MobiDB-lite"/>
    </source>
</evidence>
<evidence type="ECO:0000313" key="12">
    <source>
        <dbReference type="Proteomes" id="UP001342314"/>
    </source>
</evidence>
<comment type="caution">
    <text evidence="11">The sequence shown here is derived from an EMBL/GenBank/DDBJ whole genome shotgun (WGS) entry which is preliminary data.</text>
</comment>
<accession>A0AAV5GXH1</accession>
<protein>
    <recommendedName>
        <fullName evidence="2">histone acetyltransferase</fullName>
        <ecNumber evidence="2">2.3.1.48</ecNumber>
    </recommendedName>
</protein>
<dbReference type="PANTHER" id="PTHR31571:SF2">
    <property type="entry name" value="HISTONE ACETYLTRANSFERASE RTT109"/>
    <property type="match status" value="1"/>
</dbReference>
<evidence type="ECO:0000256" key="8">
    <source>
        <dbReference type="ARBA" id="ARBA00023242"/>
    </source>
</evidence>
<feature type="region of interest" description="Disordered" evidence="10">
    <location>
        <begin position="528"/>
        <end position="561"/>
    </location>
</feature>
<dbReference type="AlphaFoldDB" id="A0AAV5GXH1"/>
<keyword evidence="4" id="KW-0227">DNA damage</keyword>
<dbReference type="GO" id="GO:0005634">
    <property type="term" value="C:nucleus"/>
    <property type="evidence" value="ECO:0007669"/>
    <property type="project" value="UniProtKB-SubCell"/>
</dbReference>
<dbReference type="SMART" id="SM01250">
    <property type="entry name" value="KAT11"/>
    <property type="match status" value="1"/>
</dbReference>
<evidence type="ECO:0000256" key="5">
    <source>
        <dbReference type="ARBA" id="ARBA00022990"/>
    </source>
</evidence>
<keyword evidence="12" id="KW-1185">Reference proteome</keyword>
<gene>
    <name evidence="11" type="ORF">Rhopal_007276-T1</name>
</gene>
<dbReference type="InterPro" id="IPR016849">
    <property type="entry name" value="Rtt109"/>
</dbReference>
<keyword evidence="8" id="KW-0539">Nucleus</keyword>
<dbReference type="PROSITE" id="PS51728">
    <property type="entry name" value="RTT109_HAT"/>
    <property type="match status" value="1"/>
</dbReference>
<keyword evidence="3" id="KW-0808">Transferase</keyword>
<dbReference type="Proteomes" id="UP001342314">
    <property type="component" value="Unassembled WGS sequence"/>
</dbReference>
<evidence type="ECO:0000256" key="6">
    <source>
        <dbReference type="ARBA" id="ARBA00023015"/>
    </source>
</evidence>
<feature type="compositionally biased region" description="Low complexity" evidence="10">
    <location>
        <begin position="327"/>
        <end position="338"/>
    </location>
</feature>
<feature type="region of interest" description="Disordered" evidence="10">
    <location>
        <begin position="294"/>
        <end position="340"/>
    </location>
</feature>
<feature type="compositionally biased region" description="Acidic residues" evidence="10">
    <location>
        <begin position="486"/>
        <end position="502"/>
    </location>
</feature>
<evidence type="ECO:0000256" key="3">
    <source>
        <dbReference type="ARBA" id="ARBA00022679"/>
    </source>
</evidence>
<sequence length="561" mass="59556">MAPPLVDFLCSSLAASVAGTREYRVHAVRSEPQRSHALFPHATNAKTAKVWHEELLVVLSEKRVVPAAHATPASEGAPAATNGAVEPVADASNASGSSAPADAAPSTSASTSSANEPAQTSNERFVPIVGIEASIYTIPSSSTSLLYISKVDTSGLSSGGPSPTRTLVSSFLAYHLLHPPHGTQRLRVHVFARAQGQYLFPGSVDNPGKRVLDDKGLIRWWKATIERAVARDDVRARAAATAGEEAKDAPLRLFYLVPGLSYLESLPYVPAAPASSSSAPSPPTWTYSHPYTSLSSPLHPPSAPPAHPLPDHIPSFPDDPKSRFLHSLTSSTTSSSGTPGDYDDVYLSLRSATFSTGQTGAQRLADVERAVERERTRLLPGPAGGVPGGVDEFWERLAFRQECCDGHLVAFFVVAAGEPTNPAPSPAPAPMAPRRHALALRPASYTKLWSQLHNYDYSLGALARLAEAVERWDDGVERAARAARDEDAEEEGAAGEGEGDGEAEWRVAVERELRRDVRVDNPHLVRVAGEKRGAEGEGASAGAAPKVNVLAPRKKKKVAPA</sequence>
<dbReference type="EC" id="2.3.1.48" evidence="2"/>
<proteinExistence type="predicted"/>
<evidence type="ECO:0000313" key="11">
    <source>
        <dbReference type="EMBL" id="GJN94202.1"/>
    </source>
</evidence>
<keyword evidence="7" id="KW-0804">Transcription</keyword>
<dbReference type="EMBL" id="BQKY01000016">
    <property type="protein sequence ID" value="GJN94202.1"/>
    <property type="molecule type" value="Genomic_DNA"/>
</dbReference>
<dbReference type="PANTHER" id="PTHR31571">
    <property type="entry name" value="ALTERED INHERITANCE OF MITOCHONDRIA PROTEIN 6"/>
    <property type="match status" value="1"/>
</dbReference>
<feature type="compositionally biased region" description="Low complexity" evidence="10">
    <location>
        <begin position="89"/>
        <end position="115"/>
    </location>
</feature>
<dbReference type="InterPro" id="IPR013178">
    <property type="entry name" value="Histone_AcTrfase_Rtt109/CBP"/>
</dbReference>
<dbReference type="GO" id="GO:0006355">
    <property type="term" value="P:regulation of DNA-templated transcription"/>
    <property type="evidence" value="ECO:0007669"/>
    <property type="project" value="InterPro"/>
</dbReference>
<dbReference type="Pfam" id="PF08214">
    <property type="entry name" value="HAT_KAT11"/>
    <property type="match status" value="1"/>
</dbReference>
<keyword evidence="6" id="KW-0805">Transcription regulation</keyword>
<organism evidence="11 12">
    <name type="scientific">Rhodotorula paludigena</name>
    <dbReference type="NCBI Taxonomy" id="86838"/>
    <lineage>
        <taxon>Eukaryota</taxon>
        <taxon>Fungi</taxon>
        <taxon>Dikarya</taxon>
        <taxon>Basidiomycota</taxon>
        <taxon>Pucciniomycotina</taxon>
        <taxon>Microbotryomycetes</taxon>
        <taxon>Sporidiobolales</taxon>
        <taxon>Sporidiobolaceae</taxon>
        <taxon>Rhodotorula</taxon>
    </lineage>
</organism>
<dbReference type="GO" id="GO:0032931">
    <property type="term" value="F:histone H3K56 acetyltransferase activity"/>
    <property type="evidence" value="ECO:0007669"/>
    <property type="project" value="TreeGrafter"/>
</dbReference>
<feature type="region of interest" description="Disordered" evidence="10">
    <location>
        <begin position="480"/>
        <end position="507"/>
    </location>
</feature>
<evidence type="ECO:0000256" key="7">
    <source>
        <dbReference type="ARBA" id="ARBA00023163"/>
    </source>
</evidence>
<comment type="catalytic activity">
    <reaction evidence="9">
        <text>L-lysyl-[histone] + acetyl-CoA = N(6)-acetyl-L-lysyl-[histone] + CoA + H(+)</text>
        <dbReference type="Rhea" id="RHEA:21992"/>
        <dbReference type="Rhea" id="RHEA-COMP:9845"/>
        <dbReference type="Rhea" id="RHEA-COMP:11338"/>
        <dbReference type="ChEBI" id="CHEBI:15378"/>
        <dbReference type="ChEBI" id="CHEBI:29969"/>
        <dbReference type="ChEBI" id="CHEBI:57287"/>
        <dbReference type="ChEBI" id="CHEBI:57288"/>
        <dbReference type="ChEBI" id="CHEBI:61930"/>
        <dbReference type="EC" id="2.3.1.48"/>
    </reaction>
    <physiologicalReaction direction="left-to-right" evidence="9">
        <dbReference type="Rhea" id="RHEA:21993"/>
    </physiologicalReaction>
</comment>
<evidence type="ECO:0000256" key="1">
    <source>
        <dbReference type="ARBA" id="ARBA00004123"/>
    </source>
</evidence>
<dbReference type="GO" id="GO:0006974">
    <property type="term" value="P:DNA damage response"/>
    <property type="evidence" value="ECO:0007669"/>
    <property type="project" value="UniProtKB-KW"/>
</dbReference>
<feature type="compositionally biased region" description="Pro residues" evidence="10">
    <location>
        <begin position="298"/>
        <end position="308"/>
    </location>
</feature>
<dbReference type="InterPro" id="IPR051236">
    <property type="entry name" value="HAT_RTT109-like"/>
</dbReference>
<keyword evidence="5" id="KW-0007">Acetylation</keyword>
<feature type="compositionally biased region" description="Basic residues" evidence="10">
    <location>
        <begin position="552"/>
        <end position="561"/>
    </location>
</feature>
<name>A0AAV5GXH1_9BASI</name>
<feature type="region of interest" description="Disordered" evidence="10">
    <location>
        <begin position="89"/>
        <end position="121"/>
    </location>
</feature>
<evidence type="ECO:0000256" key="9">
    <source>
        <dbReference type="ARBA" id="ARBA00048940"/>
    </source>
</evidence>
<reference evidence="11 12" key="1">
    <citation type="submission" date="2021-12" db="EMBL/GenBank/DDBJ databases">
        <title>High titer production of polyol ester of fatty acids by Rhodotorula paludigena BS15 towards product separation-free biomass refinery.</title>
        <authorList>
            <person name="Mano J."/>
            <person name="Ono H."/>
            <person name="Tanaka T."/>
            <person name="Naito K."/>
            <person name="Sushida H."/>
            <person name="Ike M."/>
            <person name="Tokuyasu K."/>
            <person name="Kitaoka M."/>
        </authorList>
    </citation>
    <scope>NUCLEOTIDE SEQUENCE [LARGE SCALE GENOMIC DNA]</scope>
    <source>
        <strain evidence="11 12">BS15</strain>
    </source>
</reference>